<evidence type="ECO:0000256" key="6">
    <source>
        <dbReference type="SAM" id="Phobius"/>
    </source>
</evidence>
<evidence type="ECO:0000256" key="2">
    <source>
        <dbReference type="ARBA" id="ARBA00022692"/>
    </source>
</evidence>
<dbReference type="PRINTS" id="PR00164">
    <property type="entry name" value="ABC2TRNSPORT"/>
</dbReference>
<feature type="transmembrane region" description="Helical" evidence="6">
    <location>
        <begin position="81"/>
        <end position="100"/>
    </location>
</feature>
<evidence type="ECO:0000256" key="4">
    <source>
        <dbReference type="ARBA" id="ARBA00023136"/>
    </source>
</evidence>
<feature type="domain" description="ABC-2 type transporter transmembrane" evidence="7">
    <location>
        <begin position="38"/>
        <end position="241"/>
    </location>
</feature>
<keyword evidence="9" id="KW-1185">Reference proteome</keyword>
<dbReference type="GO" id="GO:0140359">
    <property type="term" value="F:ABC-type transporter activity"/>
    <property type="evidence" value="ECO:0007669"/>
    <property type="project" value="InterPro"/>
</dbReference>
<reference evidence="8 9" key="1">
    <citation type="submission" date="2020-07" db="EMBL/GenBank/DDBJ databases">
        <authorList>
            <person name="Partida-Martinez L."/>
            <person name="Huntemann M."/>
            <person name="Clum A."/>
            <person name="Wang J."/>
            <person name="Palaniappan K."/>
            <person name="Ritter S."/>
            <person name="Chen I.-M."/>
            <person name="Stamatis D."/>
            <person name="Reddy T."/>
            <person name="O'Malley R."/>
            <person name="Daum C."/>
            <person name="Shapiro N."/>
            <person name="Ivanova N."/>
            <person name="Kyrpides N."/>
            <person name="Woyke T."/>
        </authorList>
    </citation>
    <scope>NUCLEOTIDE SEQUENCE [LARGE SCALE GENOMIC DNA]</scope>
    <source>
        <strain evidence="8 9">AT2.17</strain>
    </source>
</reference>
<comment type="caution">
    <text evidence="8">The sequence shown here is derived from an EMBL/GenBank/DDBJ whole genome shotgun (WGS) entry which is preliminary data.</text>
</comment>
<comment type="subcellular location">
    <subcellularLocation>
        <location evidence="1">Membrane</location>
        <topology evidence="1">Multi-pass membrane protein</topology>
    </subcellularLocation>
</comment>
<evidence type="ECO:0000313" key="8">
    <source>
        <dbReference type="EMBL" id="NYE38816.1"/>
    </source>
</evidence>
<feature type="transmembrane region" description="Helical" evidence="6">
    <location>
        <begin position="166"/>
        <end position="186"/>
    </location>
</feature>
<keyword evidence="5" id="KW-0046">Antibiotic resistance</keyword>
<feature type="transmembrane region" description="Helical" evidence="6">
    <location>
        <begin position="198"/>
        <end position="218"/>
    </location>
</feature>
<evidence type="ECO:0000313" key="9">
    <source>
        <dbReference type="Proteomes" id="UP000549911"/>
    </source>
</evidence>
<accession>A0A7Y9KRJ1</accession>
<proteinExistence type="predicted"/>
<dbReference type="PANTHER" id="PTHR43229">
    <property type="entry name" value="NODULATION PROTEIN J"/>
    <property type="match status" value="1"/>
</dbReference>
<dbReference type="InterPro" id="IPR051784">
    <property type="entry name" value="Nod_factor_ABC_transporter"/>
</dbReference>
<dbReference type="PIRSF" id="PIRSF006648">
    <property type="entry name" value="DrrB"/>
    <property type="match status" value="1"/>
</dbReference>
<keyword evidence="3 6" id="KW-1133">Transmembrane helix</keyword>
<evidence type="ECO:0000256" key="1">
    <source>
        <dbReference type="ARBA" id="ARBA00004141"/>
    </source>
</evidence>
<dbReference type="Pfam" id="PF01061">
    <property type="entry name" value="ABC2_membrane"/>
    <property type="match status" value="1"/>
</dbReference>
<feature type="transmembrane region" description="Helical" evidence="6">
    <location>
        <begin position="250"/>
        <end position="268"/>
    </location>
</feature>
<dbReference type="EMBL" id="JACCBW010000006">
    <property type="protein sequence ID" value="NYE38816.1"/>
    <property type="molecule type" value="Genomic_DNA"/>
</dbReference>
<protein>
    <submittedName>
        <fullName evidence="8">Lipooligosaccharide transport system permease protein</fullName>
    </submittedName>
</protein>
<name>A0A7Y9KRJ1_9ACTN</name>
<dbReference type="GO" id="GO:0043190">
    <property type="term" value="C:ATP-binding cassette (ABC) transporter complex"/>
    <property type="evidence" value="ECO:0007669"/>
    <property type="project" value="InterPro"/>
</dbReference>
<dbReference type="InterPro" id="IPR013525">
    <property type="entry name" value="ABC2_TM"/>
</dbReference>
<feature type="transmembrane region" description="Helical" evidence="6">
    <location>
        <begin position="130"/>
        <end position="154"/>
    </location>
</feature>
<organism evidence="8 9">
    <name type="scientific">Nocardioides cavernae</name>
    <dbReference type="NCBI Taxonomy" id="1921566"/>
    <lineage>
        <taxon>Bacteria</taxon>
        <taxon>Bacillati</taxon>
        <taxon>Actinomycetota</taxon>
        <taxon>Actinomycetes</taxon>
        <taxon>Propionibacteriales</taxon>
        <taxon>Nocardioidaceae</taxon>
        <taxon>Nocardioides</taxon>
    </lineage>
</organism>
<dbReference type="RefSeq" id="WP_179621447.1">
    <property type="nucleotide sequence ID" value="NZ_JACCBW010000006.1"/>
</dbReference>
<evidence type="ECO:0000256" key="5">
    <source>
        <dbReference type="ARBA" id="ARBA00023251"/>
    </source>
</evidence>
<evidence type="ECO:0000259" key="7">
    <source>
        <dbReference type="Pfam" id="PF01061"/>
    </source>
</evidence>
<gene>
    <name evidence="8" type="ORF">F4692_003967</name>
</gene>
<dbReference type="InterPro" id="IPR000412">
    <property type="entry name" value="ABC_2_transport"/>
</dbReference>
<sequence length="281" mass="30540">MAADTTTTSSTARPAARPTGALSVWEGLARQYDYWLTVYKRTWRGGVISSFAAPLFYVVAMGVLLGGFIDADPDTLEGATSYLAFIVPGLVAAHAMQIAVSESTYPVMGAIKWHKTFFAQLATPLAVRDLVNAFIAFVVVRVATACGVFMLVLAPFGVFESWWGPLLAWLSQVLVGTAFAVLTFGYSARLRSEEGFGVLFRLGVMPLTLFSGAFFPIANLGPVLEWAARLTPLWHGVSLSRMFCLDTVDWSLATVNAGVLVVLCLLDWRWAVTGLDKRLEV</sequence>
<keyword evidence="2 6" id="KW-0812">Transmembrane</keyword>
<reference evidence="8 9" key="2">
    <citation type="submission" date="2020-08" db="EMBL/GenBank/DDBJ databases">
        <title>The Agave Microbiome: Exploring the role of microbial communities in plant adaptations to desert environments.</title>
        <authorList>
            <person name="Partida-Martinez L.P."/>
        </authorList>
    </citation>
    <scope>NUCLEOTIDE SEQUENCE [LARGE SCALE GENOMIC DNA]</scope>
    <source>
        <strain evidence="8 9">AT2.17</strain>
    </source>
</reference>
<evidence type="ECO:0000256" key="3">
    <source>
        <dbReference type="ARBA" id="ARBA00022989"/>
    </source>
</evidence>
<dbReference type="Proteomes" id="UP000549911">
    <property type="component" value="Unassembled WGS sequence"/>
</dbReference>
<feature type="transmembrane region" description="Helical" evidence="6">
    <location>
        <begin position="47"/>
        <end position="69"/>
    </location>
</feature>
<dbReference type="AlphaFoldDB" id="A0A7Y9KRJ1"/>
<dbReference type="GO" id="GO:0046677">
    <property type="term" value="P:response to antibiotic"/>
    <property type="evidence" value="ECO:0007669"/>
    <property type="project" value="UniProtKB-KW"/>
</dbReference>
<dbReference type="PANTHER" id="PTHR43229:SF2">
    <property type="entry name" value="NODULATION PROTEIN J"/>
    <property type="match status" value="1"/>
</dbReference>
<keyword evidence="4 6" id="KW-0472">Membrane</keyword>